<dbReference type="InterPro" id="IPR027417">
    <property type="entry name" value="P-loop_NTPase"/>
</dbReference>
<organism evidence="7">
    <name type="scientific">Dissulfuribacter thermophilus</name>
    <dbReference type="NCBI Taxonomy" id="1156395"/>
    <lineage>
        <taxon>Bacteria</taxon>
        <taxon>Pseudomonadati</taxon>
        <taxon>Thermodesulfobacteriota</taxon>
        <taxon>Dissulfuribacteria</taxon>
        <taxon>Dissulfuribacterales</taxon>
        <taxon>Dissulfuribacteraceae</taxon>
        <taxon>Dissulfuribacter</taxon>
    </lineage>
</organism>
<feature type="domain" description="UvrD-like helicase C-terminal" evidence="6">
    <location>
        <begin position="57"/>
        <end position="182"/>
    </location>
</feature>
<comment type="caution">
    <text evidence="7">The sequence shown here is derived from an EMBL/GenBank/DDBJ whole genome shotgun (WGS) entry which is preliminary data.</text>
</comment>
<keyword evidence="4" id="KW-0067">ATP-binding</keyword>
<dbReference type="GO" id="GO:0033202">
    <property type="term" value="C:DNA helicase complex"/>
    <property type="evidence" value="ECO:0007669"/>
    <property type="project" value="TreeGrafter"/>
</dbReference>
<name>A0A7V2SWD8_9BACT</name>
<dbReference type="Pfam" id="PF13361">
    <property type="entry name" value="UvrD_C"/>
    <property type="match status" value="1"/>
</dbReference>
<dbReference type="PANTHER" id="PTHR11070">
    <property type="entry name" value="UVRD / RECB / PCRA DNA HELICASE FAMILY MEMBER"/>
    <property type="match status" value="1"/>
</dbReference>
<evidence type="ECO:0000256" key="1">
    <source>
        <dbReference type="ARBA" id="ARBA00022741"/>
    </source>
</evidence>
<feature type="non-terminal residue" evidence="7">
    <location>
        <position position="1"/>
    </location>
</feature>
<dbReference type="GO" id="GO:0016787">
    <property type="term" value="F:hydrolase activity"/>
    <property type="evidence" value="ECO:0007669"/>
    <property type="project" value="UniProtKB-KW"/>
</dbReference>
<dbReference type="GO" id="GO:0003677">
    <property type="term" value="F:DNA binding"/>
    <property type="evidence" value="ECO:0007669"/>
    <property type="project" value="InterPro"/>
</dbReference>
<dbReference type="GO" id="GO:0005524">
    <property type="term" value="F:ATP binding"/>
    <property type="evidence" value="ECO:0007669"/>
    <property type="project" value="UniProtKB-KW"/>
</dbReference>
<dbReference type="AlphaFoldDB" id="A0A7V2SWD8"/>
<dbReference type="Gene3D" id="3.40.50.300">
    <property type="entry name" value="P-loop containing nucleotide triphosphate hydrolases"/>
    <property type="match status" value="1"/>
</dbReference>
<gene>
    <name evidence="7" type="ORF">ENJ63_03780</name>
</gene>
<dbReference type="GO" id="GO:0005829">
    <property type="term" value="C:cytosol"/>
    <property type="evidence" value="ECO:0007669"/>
    <property type="project" value="TreeGrafter"/>
</dbReference>
<dbReference type="Proteomes" id="UP000885797">
    <property type="component" value="Unassembled WGS sequence"/>
</dbReference>
<evidence type="ECO:0000259" key="6">
    <source>
        <dbReference type="Pfam" id="PF13361"/>
    </source>
</evidence>
<reference evidence="7" key="1">
    <citation type="journal article" date="2020" name="mSystems">
        <title>Genome- and Community-Level Interaction Insights into Carbon Utilization and Element Cycling Functions of Hydrothermarchaeota in Hydrothermal Sediment.</title>
        <authorList>
            <person name="Zhou Z."/>
            <person name="Liu Y."/>
            <person name="Xu W."/>
            <person name="Pan J."/>
            <person name="Luo Z.H."/>
            <person name="Li M."/>
        </authorList>
    </citation>
    <scope>NUCLEOTIDE SEQUENCE [LARGE SCALE GENOMIC DNA]</scope>
    <source>
        <strain evidence="7">HyVt-503</strain>
    </source>
</reference>
<dbReference type="PANTHER" id="PTHR11070:SF2">
    <property type="entry name" value="ATP-DEPENDENT DNA HELICASE SRS2"/>
    <property type="match status" value="1"/>
</dbReference>
<dbReference type="SUPFAM" id="SSF52540">
    <property type="entry name" value="P-loop containing nucleoside triphosphate hydrolases"/>
    <property type="match status" value="1"/>
</dbReference>
<protein>
    <recommendedName>
        <fullName evidence="5">DNA 3'-5' helicase II</fullName>
    </recommendedName>
</protein>
<keyword evidence="3" id="KW-0347">Helicase</keyword>
<proteinExistence type="predicted"/>
<keyword evidence="2" id="KW-0378">Hydrolase</keyword>
<dbReference type="InterPro" id="IPR014017">
    <property type="entry name" value="DNA_helicase_UvrD-like_C"/>
</dbReference>
<evidence type="ECO:0000256" key="3">
    <source>
        <dbReference type="ARBA" id="ARBA00022806"/>
    </source>
</evidence>
<sequence>KGPDSEGWLTRIKAILDQFSKISQRLSPYEVVLEIEDLLEIRQKISSVWPHEEPFWERFLEVTHSFVINEGASTKKFLDFWERGGLEERVGLPESVEAIRVMTIHKAKGLEFPVVFIPFTNWKIKARPPVEIVDGRLAYLKGGLPQDLDEMRGRMRAKEAMELINLFYVAVTRASERLYINLTMPEGGGLKPLSFALSCLIEKEIGIERLSRLEGVLWEAI</sequence>
<dbReference type="GO" id="GO:0043138">
    <property type="term" value="F:3'-5' DNA helicase activity"/>
    <property type="evidence" value="ECO:0007669"/>
    <property type="project" value="TreeGrafter"/>
</dbReference>
<dbReference type="InterPro" id="IPR000212">
    <property type="entry name" value="DNA_helicase_UvrD/REP"/>
</dbReference>
<evidence type="ECO:0000313" key="7">
    <source>
        <dbReference type="EMBL" id="HFC46981.1"/>
    </source>
</evidence>
<accession>A0A7V2SWD8</accession>
<evidence type="ECO:0000256" key="2">
    <source>
        <dbReference type="ARBA" id="ARBA00022801"/>
    </source>
</evidence>
<evidence type="ECO:0000256" key="5">
    <source>
        <dbReference type="ARBA" id="ARBA00034923"/>
    </source>
</evidence>
<keyword evidence="1" id="KW-0547">Nucleotide-binding</keyword>
<dbReference type="GO" id="GO:0000725">
    <property type="term" value="P:recombinational repair"/>
    <property type="evidence" value="ECO:0007669"/>
    <property type="project" value="TreeGrafter"/>
</dbReference>
<evidence type="ECO:0000256" key="4">
    <source>
        <dbReference type="ARBA" id="ARBA00022840"/>
    </source>
</evidence>
<dbReference type="EMBL" id="DRND01000299">
    <property type="protein sequence ID" value="HFC46981.1"/>
    <property type="molecule type" value="Genomic_DNA"/>
</dbReference>